<gene>
    <name evidence="1" type="ORF">BDV24DRAFT_95029</name>
</gene>
<dbReference type="AlphaFoldDB" id="A0A5N6XXB8"/>
<organism evidence="1">
    <name type="scientific">Aspergillus arachidicola</name>
    <dbReference type="NCBI Taxonomy" id="656916"/>
    <lineage>
        <taxon>Eukaryota</taxon>
        <taxon>Fungi</taxon>
        <taxon>Dikarya</taxon>
        <taxon>Ascomycota</taxon>
        <taxon>Pezizomycotina</taxon>
        <taxon>Eurotiomycetes</taxon>
        <taxon>Eurotiomycetidae</taxon>
        <taxon>Eurotiales</taxon>
        <taxon>Aspergillaceae</taxon>
        <taxon>Aspergillus</taxon>
        <taxon>Aspergillus subgen. Circumdati</taxon>
    </lineage>
</organism>
<accession>A0A5N6XXB8</accession>
<proteinExistence type="predicted"/>
<reference evidence="1" key="1">
    <citation type="submission" date="2019-04" db="EMBL/GenBank/DDBJ databases">
        <title>Friends and foes A comparative genomics study of 23 Aspergillus species from section Flavi.</title>
        <authorList>
            <consortium name="DOE Joint Genome Institute"/>
            <person name="Kjaerbolling I."/>
            <person name="Vesth T."/>
            <person name="Frisvad J.C."/>
            <person name="Nybo J.L."/>
            <person name="Theobald S."/>
            <person name="Kildgaard S."/>
            <person name="Isbrandt T."/>
            <person name="Kuo A."/>
            <person name="Sato A."/>
            <person name="Lyhne E.K."/>
            <person name="Kogle M.E."/>
            <person name="Wiebenga A."/>
            <person name="Kun R.S."/>
            <person name="Lubbers R.J."/>
            <person name="Makela M.R."/>
            <person name="Barry K."/>
            <person name="Chovatia M."/>
            <person name="Clum A."/>
            <person name="Daum C."/>
            <person name="Haridas S."/>
            <person name="He G."/>
            <person name="LaButti K."/>
            <person name="Lipzen A."/>
            <person name="Mondo S."/>
            <person name="Riley R."/>
            <person name="Salamov A."/>
            <person name="Simmons B.A."/>
            <person name="Magnuson J.K."/>
            <person name="Henrissat B."/>
            <person name="Mortensen U.H."/>
            <person name="Larsen T.O."/>
            <person name="Devries R.P."/>
            <person name="Grigoriev I.V."/>
            <person name="Machida M."/>
            <person name="Baker S.E."/>
            <person name="Andersen M.R."/>
        </authorList>
    </citation>
    <scope>NUCLEOTIDE SEQUENCE</scope>
    <source>
        <strain evidence="1">CBS 117612</strain>
    </source>
</reference>
<dbReference type="EMBL" id="ML737175">
    <property type="protein sequence ID" value="KAE8337797.1"/>
    <property type="molecule type" value="Genomic_DNA"/>
</dbReference>
<name>A0A5N6XXB8_9EURO</name>
<sequence>MKSLLTSSLDFSAAGCILLTICEGPEWRLEIDLNTECRWRLGELYARRCPAWKYFNVGGTLESVSD</sequence>
<evidence type="ECO:0000313" key="1">
    <source>
        <dbReference type="EMBL" id="KAE8337797.1"/>
    </source>
</evidence>
<protein>
    <submittedName>
        <fullName evidence="1">Uncharacterized protein</fullName>
    </submittedName>
</protein>
<dbReference type="Proteomes" id="UP000325558">
    <property type="component" value="Unassembled WGS sequence"/>
</dbReference>